<organism evidence="2 3">
    <name type="scientific">Porphyra umbilicalis</name>
    <name type="common">Purple laver</name>
    <name type="synonym">Red alga</name>
    <dbReference type="NCBI Taxonomy" id="2786"/>
    <lineage>
        <taxon>Eukaryota</taxon>
        <taxon>Rhodophyta</taxon>
        <taxon>Bangiophyceae</taxon>
        <taxon>Bangiales</taxon>
        <taxon>Bangiaceae</taxon>
        <taxon>Porphyra</taxon>
    </lineage>
</organism>
<evidence type="ECO:0000256" key="1">
    <source>
        <dbReference type="SAM" id="MobiDB-lite"/>
    </source>
</evidence>
<dbReference type="EMBL" id="KV919244">
    <property type="protein sequence ID" value="OSX70518.1"/>
    <property type="molecule type" value="Genomic_DNA"/>
</dbReference>
<dbReference type="Proteomes" id="UP000218209">
    <property type="component" value="Unassembled WGS sequence"/>
</dbReference>
<keyword evidence="3" id="KW-1185">Reference proteome</keyword>
<proteinExistence type="predicted"/>
<feature type="region of interest" description="Disordered" evidence="1">
    <location>
        <begin position="249"/>
        <end position="269"/>
    </location>
</feature>
<name>A0A1X6NPH8_PORUM</name>
<protein>
    <submittedName>
        <fullName evidence="2">Uncharacterized protein</fullName>
    </submittedName>
</protein>
<dbReference type="AlphaFoldDB" id="A0A1X6NPH8"/>
<reference evidence="2 3" key="1">
    <citation type="submission" date="2017-03" db="EMBL/GenBank/DDBJ databases">
        <title>WGS assembly of Porphyra umbilicalis.</title>
        <authorList>
            <person name="Brawley S.H."/>
            <person name="Blouin N.A."/>
            <person name="Ficko-Blean E."/>
            <person name="Wheeler G.L."/>
            <person name="Lohr M."/>
            <person name="Goodson H.V."/>
            <person name="Jenkins J.W."/>
            <person name="Blaby-Haas C.E."/>
            <person name="Helliwell K.E."/>
            <person name="Chan C."/>
            <person name="Marriage T."/>
            <person name="Bhattacharya D."/>
            <person name="Klein A.S."/>
            <person name="Badis Y."/>
            <person name="Brodie J."/>
            <person name="Cao Y."/>
            <person name="Collen J."/>
            <person name="Dittami S.M."/>
            <person name="Gachon C.M."/>
            <person name="Green B.R."/>
            <person name="Karpowicz S."/>
            <person name="Kim J.W."/>
            <person name="Kudahl U."/>
            <person name="Lin S."/>
            <person name="Michel G."/>
            <person name="Mittag M."/>
            <person name="Olson B.J."/>
            <person name="Pangilinan J."/>
            <person name="Peng Y."/>
            <person name="Qiu H."/>
            <person name="Shu S."/>
            <person name="Singer J.T."/>
            <person name="Smith A.G."/>
            <person name="Sprecher B.N."/>
            <person name="Wagner V."/>
            <person name="Wang W."/>
            <person name="Wang Z.-Y."/>
            <person name="Yan J."/>
            <person name="Yarish C."/>
            <person name="Zoeuner-Riek S."/>
            <person name="Zhuang Y."/>
            <person name="Zou Y."/>
            <person name="Lindquist E.A."/>
            <person name="Grimwood J."/>
            <person name="Barry K."/>
            <person name="Rokhsar D.S."/>
            <person name="Schmutz J."/>
            <person name="Stiller J.W."/>
            <person name="Grossman A.R."/>
            <person name="Prochnik S.E."/>
        </authorList>
    </citation>
    <scope>NUCLEOTIDE SEQUENCE [LARGE SCALE GENOMIC DNA]</scope>
    <source>
        <strain evidence="2">4086291</strain>
    </source>
</reference>
<gene>
    <name evidence="2" type="ORF">BU14_0733s0001</name>
</gene>
<accession>A0A1X6NPH8</accession>
<evidence type="ECO:0000313" key="2">
    <source>
        <dbReference type="EMBL" id="OSX70518.1"/>
    </source>
</evidence>
<sequence>MVVGQTKFGPDAVAQKIATSFNRSDVFNHGQLLNLMRAYLTAGAYDGETLQTWKEATQQLFCPIAHIMSYRSFVLLADDGAVDLGEPPSHGADVPSFPDPGRLVEDAMLMCECDGAARRSLRDSVLPALRQRTYRGIGQAAVPDRSNAATGARLLPNSSLTCRSVRLSTRRSTVDKYWREQQGWMEPPTMAKINNALSAVTPYTAHPDLSKLPYGAKAKALTNQYEKFLPRRYVPEKYSVASAGYSGRAGATSTQEETRVRGDDGVAETTGSKNAATLATINPHAAVPKKMRWAARLHKDKLLSLLLAPPHNGKPTPGAHWHQRCRRSAAMFGTRAPF</sequence>
<evidence type="ECO:0000313" key="3">
    <source>
        <dbReference type="Proteomes" id="UP000218209"/>
    </source>
</evidence>